<proteinExistence type="inferred from homology"/>
<dbReference type="InterPro" id="IPR005565">
    <property type="entry name" value="Hemolysn_activator_HlyB_C"/>
</dbReference>
<dbReference type="PIRSF" id="PIRSF029745">
    <property type="entry name" value="FhaC"/>
    <property type="match status" value="1"/>
</dbReference>
<feature type="domain" description="POTRA" evidence="10">
    <location>
        <begin position="100"/>
        <end position="176"/>
    </location>
</feature>
<comment type="similarity">
    <text evidence="2">Belongs to the TPS (TC 1.B.20) family.</text>
</comment>
<dbReference type="PROSITE" id="PS51779">
    <property type="entry name" value="POTRA"/>
    <property type="match status" value="1"/>
</dbReference>
<evidence type="ECO:0000256" key="8">
    <source>
        <dbReference type="ARBA" id="ARBA00023237"/>
    </source>
</evidence>
<feature type="chain" id="PRO_5045746942" evidence="9">
    <location>
        <begin position="27"/>
        <end position="585"/>
    </location>
</feature>
<evidence type="ECO:0000313" key="12">
    <source>
        <dbReference type="Proteomes" id="UP000627464"/>
    </source>
</evidence>
<name>A0ABQ1GPL1_9GAMM</name>
<accession>A0ABQ1GPL1</accession>
<dbReference type="Pfam" id="PF17287">
    <property type="entry name" value="POTRA_3"/>
    <property type="match status" value="1"/>
</dbReference>
<dbReference type="InterPro" id="IPR034746">
    <property type="entry name" value="POTRA"/>
</dbReference>
<keyword evidence="7" id="KW-0472">Membrane</keyword>
<keyword evidence="9" id="KW-0732">Signal</keyword>
<comment type="caution">
    <text evidence="11">The sequence shown here is derived from an EMBL/GenBank/DDBJ whole genome shotgun (WGS) entry which is preliminary data.</text>
</comment>
<protein>
    <submittedName>
        <fullName evidence="11">Hemolysin secretion/activation protein, ShlB/FhaC/HecB family</fullName>
    </submittedName>
</protein>
<dbReference type="InterPro" id="IPR013686">
    <property type="entry name" value="Polypept-transport_assoc_ShlB"/>
</dbReference>
<sequence length="585" mass="65021">MIYHANLARFRPCFALLALWSLPLFAAPEVPPPLINSAVPNVAGNNPERALTAGDRQLIHQQEQQRALEQRLTPNAPDVRLSPPSDSFGRIIFPQETPCFTISQVTLSGTDTLPYWLPLQRISNQALGHCLGGKGINLLMSTLQNRLVDHGYITTRVLAPQQDLNSGELKLVVVPGHVRQVKLTPDSGHYITLYSAFPAHEGKLLDLRDIEQGLENLQRLPTVQANMEILPGSQPGESHIALHWQQQRMWRVGASLDDSGTRSTGRYQGGLTLSLDNPFSLSDLFYLSGSSSLESKGGKGSDNITGHYSVPFEYWMFGLTANSYNYHQTVAGLNSDYRYSGKSSSVNFQVSRVLHRSGSQKTTLSYDVLARESKNYIDDTEVEVQRRRTSAWRVGLQHRHYIAQATLDAGISYQRGTRWFGAMPAPEENFGDATALSKIVQISSQLNIPFTLANQKFHYNVQYQRQFSNTPLTPQDQFAIGNRWTVRGFDGERTLNADRGWFVRNDIAWATPIPAQELYLGVDYGEVGGNGTQYLVGNHLAGGAIGIRGSAFKTGYDLFAAVPFSKPEGFKTNPVSLGFNLNWQY</sequence>
<dbReference type="PANTHER" id="PTHR34597">
    <property type="entry name" value="SLR1661 PROTEIN"/>
    <property type="match status" value="1"/>
</dbReference>
<keyword evidence="3" id="KW-0813">Transport</keyword>
<evidence type="ECO:0000259" key="10">
    <source>
        <dbReference type="PROSITE" id="PS51779"/>
    </source>
</evidence>
<dbReference type="InterPro" id="IPR035251">
    <property type="entry name" value="ShlB_POTRA"/>
</dbReference>
<dbReference type="PANTHER" id="PTHR34597:SF3">
    <property type="entry name" value="OUTER MEMBRANE TRANSPORTER CDIB"/>
    <property type="match status" value="1"/>
</dbReference>
<keyword evidence="5" id="KW-0812">Transmembrane</keyword>
<evidence type="ECO:0000256" key="3">
    <source>
        <dbReference type="ARBA" id="ARBA00022448"/>
    </source>
</evidence>
<evidence type="ECO:0000256" key="6">
    <source>
        <dbReference type="ARBA" id="ARBA00022927"/>
    </source>
</evidence>
<evidence type="ECO:0000313" key="11">
    <source>
        <dbReference type="EMBL" id="GGA47526.1"/>
    </source>
</evidence>
<keyword evidence="12" id="KW-1185">Reference proteome</keyword>
<evidence type="ECO:0000256" key="4">
    <source>
        <dbReference type="ARBA" id="ARBA00022452"/>
    </source>
</evidence>
<evidence type="ECO:0000256" key="5">
    <source>
        <dbReference type="ARBA" id="ARBA00022692"/>
    </source>
</evidence>
<evidence type="ECO:0000256" key="1">
    <source>
        <dbReference type="ARBA" id="ARBA00004442"/>
    </source>
</evidence>
<gene>
    <name evidence="11" type="ORF">GCM10011328_23410</name>
</gene>
<dbReference type="EMBL" id="BMFZ01000005">
    <property type="protein sequence ID" value="GGA47526.1"/>
    <property type="molecule type" value="Genomic_DNA"/>
</dbReference>
<evidence type="ECO:0000256" key="2">
    <source>
        <dbReference type="ARBA" id="ARBA00009055"/>
    </source>
</evidence>
<reference evidence="12" key="1">
    <citation type="journal article" date="2019" name="Int. J. Syst. Evol. Microbiol.">
        <title>The Global Catalogue of Microorganisms (GCM) 10K type strain sequencing project: providing services to taxonomists for standard genome sequencing and annotation.</title>
        <authorList>
            <consortium name="The Broad Institute Genomics Platform"/>
            <consortium name="The Broad Institute Genome Sequencing Center for Infectious Disease"/>
            <person name="Wu L."/>
            <person name="Ma J."/>
        </authorList>
    </citation>
    <scope>NUCLEOTIDE SEQUENCE [LARGE SCALE GENOMIC DNA]</scope>
    <source>
        <strain evidence="12">CGMCC 1.12806</strain>
    </source>
</reference>
<dbReference type="Gene3D" id="2.40.160.50">
    <property type="entry name" value="membrane protein fhac: a member of the omp85/tpsb transporter family"/>
    <property type="match status" value="1"/>
</dbReference>
<dbReference type="Pfam" id="PF03865">
    <property type="entry name" value="ShlB"/>
    <property type="match status" value="1"/>
</dbReference>
<evidence type="ECO:0000256" key="9">
    <source>
        <dbReference type="SAM" id="SignalP"/>
    </source>
</evidence>
<dbReference type="InterPro" id="IPR051544">
    <property type="entry name" value="TPS_OM_transporter"/>
</dbReference>
<comment type="subcellular location">
    <subcellularLocation>
        <location evidence="1">Cell outer membrane</location>
    </subcellularLocation>
</comment>
<evidence type="ECO:0000256" key="7">
    <source>
        <dbReference type="ARBA" id="ARBA00023136"/>
    </source>
</evidence>
<dbReference type="Gene3D" id="3.10.20.310">
    <property type="entry name" value="membrane protein fhac"/>
    <property type="match status" value="1"/>
</dbReference>
<dbReference type="Proteomes" id="UP000627464">
    <property type="component" value="Unassembled WGS sequence"/>
</dbReference>
<organism evidence="11 12">
    <name type="scientific">Hafnia psychrotolerans</name>
    <dbReference type="NCBI Taxonomy" id="1477018"/>
    <lineage>
        <taxon>Bacteria</taxon>
        <taxon>Pseudomonadati</taxon>
        <taxon>Pseudomonadota</taxon>
        <taxon>Gammaproteobacteria</taxon>
        <taxon>Enterobacterales</taxon>
        <taxon>Hafniaceae</taxon>
        <taxon>Hafnia</taxon>
    </lineage>
</organism>
<dbReference type="InterPro" id="IPR027282">
    <property type="entry name" value="TPS"/>
</dbReference>
<keyword evidence="4" id="KW-1134">Transmembrane beta strand</keyword>
<dbReference type="Pfam" id="PF08479">
    <property type="entry name" value="POTRA_2"/>
    <property type="match status" value="1"/>
</dbReference>
<feature type="signal peptide" evidence="9">
    <location>
        <begin position="1"/>
        <end position="26"/>
    </location>
</feature>
<keyword evidence="6" id="KW-0653">Protein transport</keyword>
<keyword evidence="8" id="KW-0998">Cell outer membrane</keyword>